<feature type="transmembrane region" description="Helical" evidence="9">
    <location>
        <begin position="124"/>
        <end position="149"/>
    </location>
</feature>
<dbReference type="InterPro" id="IPR011990">
    <property type="entry name" value="TPR-like_helical_dom_sf"/>
</dbReference>
<comment type="domain">
    <text evidence="8">The C-terminus is required for mitochondrial localization, while the N-terminus is necessary for mitochondrial fission.</text>
</comment>
<comment type="similarity">
    <text evidence="2 8">Belongs to the FIS1 family.</text>
</comment>
<reference evidence="10 11" key="1">
    <citation type="submission" date="2024-02" db="EMBL/GenBank/DDBJ databases">
        <authorList>
            <person name="Daric V."/>
            <person name="Darras S."/>
        </authorList>
    </citation>
    <scope>NUCLEOTIDE SEQUENCE [LARGE SCALE GENOMIC DNA]</scope>
</reference>
<evidence type="ECO:0000256" key="7">
    <source>
        <dbReference type="ARBA" id="ARBA00023136"/>
    </source>
</evidence>
<accession>A0ABP0GKY0</accession>
<sequence>MEAILTEKIDPAILLQFEHKYRQEQAMNDVSQTTKFEYAWCLVRSAYKEDWKTGQKLLRELYSQGDEHAKRDYLYYMAIAQYKLQNYDEALKYCEGILTVQPGNHQVKELKRFIEREVMKKGTLGMVAVGAAGLVAGVAAIAATVFVVARKK</sequence>
<dbReference type="Gene3D" id="1.25.40.10">
    <property type="entry name" value="Tetratricopeptide repeat domain"/>
    <property type="match status" value="1"/>
</dbReference>
<protein>
    <recommendedName>
        <fullName evidence="8">Mitochondrial fission 1 protein</fullName>
    </recommendedName>
</protein>
<comment type="function">
    <text evidence="8">Involved in the fragmentation of the mitochondrial network and its perinuclear clustering.</text>
</comment>
<evidence type="ECO:0000313" key="10">
    <source>
        <dbReference type="EMBL" id="CAK8691274.1"/>
    </source>
</evidence>
<name>A0ABP0GKY0_CLALP</name>
<keyword evidence="11" id="KW-1185">Reference proteome</keyword>
<dbReference type="InterPro" id="IPR016543">
    <property type="entry name" value="Fis1"/>
</dbReference>
<dbReference type="EMBL" id="CAWYQH010000119">
    <property type="protein sequence ID" value="CAK8691274.1"/>
    <property type="molecule type" value="Genomic_DNA"/>
</dbReference>
<gene>
    <name evidence="10" type="ORF">CVLEPA_LOCUS23849</name>
</gene>
<dbReference type="PANTHER" id="PTHR13247">
    <property type="entry name" value="TETRATRICOPEPTIDE REPEAT PROTEIN 11 TPR REPEAT PROTEIN 11"/>
    <property type="match status" value="1"/>
</dbReference>
<keyword evidence="5 9" id="KW-1133">Transmembrane helix</keyword>
<proteinExistence type="inferred from homology"/>
<evidence type="ECO:0000256" key="9">
    <source>
        <dbReference type="SAM" id="Phobius"/>
    </source>
</evidence>
<evidence type="ECO:0000256" key="1">
    <source>
        <dbReference type="ARBA" id="ARBA00004572"/>
    </source>
</evidence>
<organism evidence="10 11">
    <name type="scientific">Clavelina lepadiformis</name>
    <name type="common">Light-bulb sea squirt</name>
    <name type="synonym">Ascidia lepadiformis</name>
    <dbReference type="NCBI Taxonomy" id="159417"/>
    <lineage>
        <taxon>Eukaryota</taxon>
        <taxon>Metazoa</taxon>
        <taxon>Chordata</taxon>
        <taxon>Tunicata</taxon>
        <taxon>Ascidiacea</taxon>
        <taxon>Aplousobranchia</taxon>
        <taxon>Clavelinidae</taxon>
        <taxon>Clavelina</taxon>
    </lineage>
</organism>
<dbReference type="InterPro" id="IPR028058">
    <property type="entry name" value="Fis1_TPR_N"/>
</dbReference>
<keyword evidence="6 8" id="KW-0496">Mitochondrion</keyword>
<keyword evidence="3 9" id="KW-0812">Transmembrane</keyword>
<dbReference type="SUPFAM" id="SSF48452">
    <property type="entry name" value="TPR-like"/>
    <property type="match status" value="1"/>
</dbReference>
<evidence type="ECO:0000256" key="2">
    <source>
        <dbReference type="ARBA" id="ARBA00008937"/>
    </source>
</evidence>
<evidence type="ECO:0000256" key="6">
    <source>
        <dbReference type="ARBA" id="ARBA00023128"/>
    </source>
</evidence>
<comment type="caution">
    <text evidence="10">The sequence shown here is derived from an EMBL/GenBank/DDBJ whole genome shotgun (WGS) entry which is preliminary data.</text>
</comment>
<dbReference type="Pfam" id="PF14853">
    <property type="entry name" value="Fis1_TPR_C"/>
    <property type="match status" value="1"/>
</dbReference>
<dbReference type="PIRSF" id="PIRSF008835">
    <property type="entry name" value="TPR_repeat_11_Fis1"/>
    <property type="match status" value="1"/>
</dbReference>
<dbReference type="InterPro" id="IPR033745">
    <property type="entry name" value="Fis1_cytosol"/>
</dbReference>
<keyword evidence="4 8" id="KW-1000">Mitochondrion outer membrane</keyword>
<comment type="subcellular location">
    <subcellularLocation>
        <location evidence="1">Mitochondrion outer membrane</location>
        <topology evidence="1">Single-pass membrane protein</topology>
    </subcellularLocation>
</comment>
<dbReference type="InterPro" id="IPR028061">
    <property type="entry name" value="Fis1_TPR_C"/>
</dbReference>
<evidence type="ECO:0000313" key="11">
    <source>
        <dbReference type="Proteomes" id="UP001642483"/>
    </source>
</evidence>
<dbReference type="Proteomes" id="UP001642483">
    <property type="component" value="Unassembled WGS sequence"/>
</dbReference>
<evidence type="ECO:0000256" key="5">
    <source>
        <dbReference type="ARBA" id="ARBA00022989"/>
    </source>
</evidence>
<dbReference type="CDD" id="cd12212">
    <property type="entry name" value="Fis1"/>
    <property type="match status" value="1"/>
</dbReference>
<dbReference type="Pfam" id="PF14852">
    <property type="entry name" value="Fis1_TPR_N"/>
    <property type="match status" value="1"/>
</dbReference>
<keyword evidence="7 8" id="KW-0472">Membrane</keyword>
<evidence type="ECO:0000256" key="3">
    <source>
        <dbReference type="ARBA" id="ARBA00022692"/>
    </source>
</evidence>
<dbReference type="PANTHER" id="PTHR13247:SF0">
    <property type="entry name" value="MITOCHONDRIAL FISSION 1 PROTEIN"/>
    <property type="match status" value="1"/>
</dbReference>
<evidence type="ECO:0000256" key="4">
    <source>
        <dbReference type="ARBA" id="ARBA00022787"/>
    </source>
</evidence>
<evidence type="ECO:0000256" key="8">
    <source>
        <dbReference type="PIRNR" id="PIRNR008835"/>
    </source>
</evidence>